<evidence type="ECO:0000313" key="2">
    <source>
        <dbReference type="Proteomes" id="UP000003639"/>
    </source>
</evidence>
<sequence>MKPYAMFWKRHPYSPEKPDILEALMAQTVLSSDTTPWKALTEKLPGVLSVEFVTEGPVVREVHVLSDQSRSPKQIVRDIQSALLARFQLDLDHRIISVAQIPGLPTVVQRRLICDKLELSTGRSGVDVAVSLRVGDVYHKGVARSDLSSAGRNRAIAQATTDAINQFLAAGCRFCFEELKQVPIGSQVAVMVGLRLEQAGKAEALLGACYLGEDPNFSVALATLDGVNRRILTLPFAREEGGNS</sequence>
<dbReference type="AlphaFoldDB" id="A6P053"/>
<dbReference type="Proteomes" id="UP000003639">
    <property type="component" value="Unassembled WGS sequence"/>
</dbReference>
<accession>A6P053</accession>
<reference evidence="1 2" key="1">
    <citation type="submission" date="2007-04" db="EMBL/GenBank/DDBJ databases">
        <authorList>
            <person name="Fulton L."/>
            <person name="Clifton S."/>
            <person name="Fulton B."/>
            <person name="Xu J."/>
            <person name="Minx P."/>
            <person name="Pepin K.H."/>
            <person name="Johnson M."/>
            <person name="Thiruvilangam P."/>
            <person name="Bhonagiri V."/>
            <person name="Nash W.E."/>
            <person name="Mardis E.R."/>
            <person name="Wilson R.K."/>
        </authorList>
    </citation>
    <scope>NUCLEOTIDE SEQUENCE [LARGE SCALE GENOMIC DNA]</scope>
    <source>
        <strain evidence="1 2">ATCC 29799</strain>
    </source>
</reference>
<dbReference type="EMBL" id="AAXG02000041">
    <property type="protein sequence ID" value="EDM98203.1"/>
    <property type="molecule type" value="Genomic_DNA"/>
</dbReference>
<proteinExistence type="predicted"/>
<keyword evidence="2" id="KW-1185">Reference proteome</keyword>
<dbReference type="STRING" id="411467.BACCAP_03861"/>
<reference evidence="1 2" key="2">
    <citation type="submission" date="2007-06" db="EMBL/GenBank/DDBJ databases">
        <title>Draft genome sequence of Pseudoflavonifractor capillosus ATCC 29799.</title>
        <authorList>
            <person name="Sudarsanam P."/>
            <person name="Ley R."/>
            <person name="Guruge J."/>
            <person name="Turnbaugh P.J."/>
            <person name="Mahowald M."/>
            <person name="Liep D."/>
            <person name="Gordon J."/>
        </authorList>
    </citation>
    <scope>NUCLEOTIDE SEQUENCE [LARGE SCALE GENOMIC DNA]</scope>
    <source>
        <strain evidence="1 2">ATCC 29799</strain>
    </source>
</reference>
<comment type="caution">
    <text evidence="1">The sequence shown here is derived from an EMBL/GenBank/DDBJ whole genome shotgun (WGS) entry which is preliminary data.</text>
</comment>
<name>A6P053_9FIRM</name>
<organism evidence="1 2">
    <name type="scientific">Pseudoflavonifractor capillosus ATCC 29799</name>
    <dbReference type="NCBI Taxonomy" id="411467"/>
    <lineage>
        <taxon>Bacteria</taxon>
        <taxon>Bacillati</taxon>
        <taxon>Bacillota</taxon>
        <taxon>Clostridia</taxon>
        <taxon>Eubacteriales</taxon>
        <taxon>Oscillospiraceae</taxon>
        <taxon>Pseudoflavonifractor</taxon>
    </lineage>
</organism>
<gene>
    <name evidence="1" type="ORF">BACCAP_03861</name>
</gene>
<evidence type="ECO:0000313" key="1">
    <source>
        <dbReference type="EMBL" id="EDM98203.1"/>
    </source>
</evidence>
<dbReference type="eggNOG" id="ENOG502ZC2Z">
    <property type="taxonomic scope" value="Bacteria"/>
</dbReference>
<protein>
    <submittedName>
        <fullName evidence="1">Uncharacterized protein</fullName>
    </submittedName>
</protein>